<name>A0AA41UII7_9BACT</name>
<evidence type="ECO:0000259" key="8">
    <source>
        <dbReference type="PROSITE" id="PS51387"/>
    </source>
</evidence>
<reference evidence="9" key="1">
    <citation type="submission" date="2022-04" db="EMBL/GenBank/DDBJ databases">
        <title>Desulfatitalea alkaliphila sp. nov., a novel anaerobic sulfate-reducing bacterium isolated from terrestrial mud volcano, Taman Peninsula, Russia.</title>
        <authorList>
            <person name="Khomyakova M.A."/>
            <person name="Merkel A.Y."/>
            <person name="Slobodkin A.I."/>
        </authorList>
    </citation>
    <scope>NUCLEOTIDE SEQUENCE</scope>
    <source>
        <strain evidence="9">M08but</strain>
    </source>
</reference>
<comment type="similarity">
    <text evidence="2">Belongs to the FAD-binding oxidoreductase/transferase type 4 family.</text>
</comment>
<evidence type="ECO:0000256" key="1">
    <source>
        <dbReference type="ARBA" id="ARBA00001974"/>
    </source>
</evidence>
<evidence type="ECO:0000313" key="10">
    <source>
        <dbReference type="Proteomes" id="UP001165427"/>
    </source>
</evidence>
<protein>
    <recommendedName>
        <fullName evidence="7">D-lactate dehydrogenase (cytochrome)</fullName>
        <ecNumber evidence="7">1.1.2.4</ecNumber>
    </recommendedName>
</protein>
<dbReference type="SUPFAM" id="SSF55103">
    <property type="entry name" value="FAD-linked oxidases, C-terminal domain"/>
    <property type="match status" value="1"/>
</dbReference>
<dbReference type="InterPro" id="IPR016166">
    <property type="entry name" value="FAD-bd_PCMH"/>
</dbReference>
<dbReference type="SUPFAM" id="SSF56176">
    <property type="entry name" value="FAD-binding/transporter-associated domain-like"/>
    <property type="match status" value="1"/>
</dbReference>
<dbReference type="RefSeq" id="WP_246903063.1">
    <property type="nucleotide sequence ID" value="NZ_JALJRB010000002.1"/>
</dbReference>
<gene>
    <name evidence="9" type="ORF">MRX98_03375</name>
</gene>
<evidence type="ECO:0000256" key="5">
    <source>
        <dbReference type="ARBA" id="ARBA00022946"/>
    </source>
</evidence>
<keyword evidence="5" id="KW-0809">Transit peptide</keyword>
<dbReference type="AlphaFoldDB" id="A0AA41UII7"/>
<sequence>MPKQSKESEGVVKALQAIVGEKYATAATHIRYAYSYDMSFVTPKLPDYVVMAETVEQIQQIMRFANAEKIPVIPYTAGTNIGGLCIPERGGILLDLKRMNKIVKIDPESHYAVVEPGVSHGMLAEALHKHNLRFGWPVGPPSASVSSCAISHGIGGLNARYGLNSQEITSMEVVLPTGELVRVGSCAIVDDAWHSTLPLPKMDGLFKGWLGSTGVVTKLGLTVHPIPPVLKVFTVSCDNVEDMYSYMHNLAYYEICDDLTAVSWWLAQVPIPYPYRPKPDDVPEMFSFANTNSFTEKEKEAREEIWQMVVDEEQKKGTSLKVTEYPEEALRARTQLPSQIVGSTKNYCKMAGAGISWPGTFTPANKWAPVYNEWKRILIEHNLSPSVRMSMYRGVHYGMLRAMIPFNKQSQEETENARKAIVECLKVDLDNGGIPYKPPVDFAIEINKRAHPGYLELMKRIKQMLDPNDIMNPGKLGI</sequence>
<keyword evidence="3" id="KW-0285">Flavoprotein</keyword>
<feature type="domain" description="FAD-binding PCMH-type" evidence="8">
    <location>
        <begin position="41"/>
        <end position="226"/>
    </location>
</feature>
<comment type="caution">
    <text evidence="9">The sequence shown here is derived from an EMBL/GenBank/DDBJ whole genome shotgun (WGS) entry which is preliminary data.</text>
</comment>
<keyword evidence="6" id="KW-0560">Oxidoreductase</keyword>
<dbReference type="InterPro" id="IPR036318">
    <property type="entry name" value="FAD-bd_PCMH-like_sf"/>
</dbReference>
<dbReference type="InterPro" id="IPR006094">
    <property type="entry name" value="Oxid_FAD_bind_N"/>
</dbReference>
<dbReference type="Gene3D" id="1.10.45.10">
    <property type="entry name" value="Vanillyl-alcohol Oxidase, Chain A, domain 4"/>
    <property type="match status" value="1"/>
</dbReference>
<proteinExistence type="inferred from homology"/>
<accession>A0AA41UII7</accession>
<dbReference type="PANTHER" id="PTHR11748:SF111">
    <property type="entry name" value="D-LACTATE DEHYDROGENASE, MITOCHONDRIAL-RELATED"/>
    <property type="match status" value="1"/>
</dbReference>
<dbReference type="GO" id="GO:1903457">
    <property type="term" value="P:lactate catabolic process"/>
    <property type="evidence" value="ECO:0007669"/>
    <property type="project" value="TreeGrafter"/>
</dbReference>
<dbReference type="Gene3D" id="3.30.465.10">
    <property type="match status" value="1"/>
</dbReference>
<evidence type="ECO:0000256" key="6">
    <source>
        <dbReference type="ARBA" id="ARBA00023002"/>
    </source>
</evidence>
<evidence type="ECO:0000313" key="9">
    <source>
        <dbReference type="EMBL" id="MCJ8499602.1"/>
    </source>
</evidence>
<evidence type="ECO:0000256" key="3">
    <source>
        <dbReference type="ARBA" id="ARBA00022630"/>
    </source>
</evidence>
<evidence type="ECO:0000256" key="2">
    <source>
        <dbReference type="ARBA" id="ARBA00008000"/>
    </source>
</evidence>
<dbReference type="PROSITE" id="PS51387">
    <property type="entry name" value="FAD_PCMH"/>
    <property type="match status" value="1"/>
</dbReference>
<dbReference type="Pfam" id="PF01565">
    <property type="entry name" value="FAD_binding_4"/>
    <property type="match status" value="1"/>
</dbReference>
<dbReference type="GO" id="GO:0008720">
    <property type="term" value="F:D-lactate dehydrogenase (NAD+) activity"/>
    <property type="evidence" value="ECO:0007669"/>
    <property type="project" value="TreeGrafter"/>
</dbReference>
<keyword evidence="10" id="KW-1185">Reference proteome</keyword>
<dbReference type="Proteomes" id="UP001165427">
    <property type="component" value="Unassembled WGS sequence"/>
</dbReference>
<organism evidence="9 10">
    <name type="scientific">Desulfatitalea alkaliphila</name>
    <dbReference type="NCBI Taxonomy" id="2929485"/>
    <lineage>
        <taxon>Bacteria</taxon>
        <taxon>Pseudomonadati</taxon>
        <taxon>Thermodesulfobacteriota</taxon>
        <taxon>Desulfobacteria</taxon>
        <taxon>Desulfobacterales</taxon>
        <taxon>Desulfosarcinaceae</taxon>
        <taxon>Desulfatitalea</taxon>
    </lineage>
</organism>
<evidence type="ECO:0000256" key="7">
    <source>
        <dbReference type="ARBA" id="ARBA00038897"/>
    </source>
</evidence>
<dbReference type="Pfam" id="PF02913">
    <property type="entry name" value="FAD-oxidase_C"/>
    <property type="match status" value="1"/>
</dbReference>
<dbReference type="InterPro" id="IPR016164">
    <property type="entry name" value="FAD-linked_Oxase-like_C"/>
</dbReference>
<dbReference type="EMBL" id="JALJRB010000002">
    <property type="protein sequence ID" value="MCJ8499602.1"/>
    <property type="molecule type" value="Genomic_DNA"/>
</dbReference>
<dbReference type="GO" id="GO:0004458">
    <property type="term" value="F:D-lactate dehydrogenase (cytochrome) activity"/>
    <property type="evidence" value="ECO:0007669"/>
    <property type="project" value="UniProtKB-EC"/>
</dbReference>
<evidence type="ECO:0000256" key="4">
    <source>
        <dbReference type="ARBA" id="ARBA00022827"/>
    </source>
</evidence>
<dbReference type="PANTHER" id="PTHR11748">
    <property type="entry name" value="D-LACTATE DEHYDROGENASE"/>
    <property type="match status" value="1"/>
</dbReference>
<dbReference type="InterPro" id="IPR016171">
    <property type="entry name" value="Vanillyl_alc_oxidase_C-sub2"/>
</dbReference>
<dbReference type="EC" id="1.1.2.4" evidence="7"/>
<dbReference type="GO" id="GO:0071949">
    <property type="term" value="F:FAD binding"/>
    <property type="evidence" value="ECO:0007669"/>
    <property type="project" value="InterPro"/>
</dbReference>
<keyword evidence="4" id="KW-0274">FAD</keyword>
<dbReference type="InterPro" id="IPR016169">
    <property type="entry name" value="FAD-bd_PCMH_sub2"/>
</dbReference>
<comment type="cofactor">
    <cofactor evidence="1">
        <name>FAD</name>
        <dbReference type="ChEBI" id="CHEBI:57692"/>
    </cofactor>
</comment>
<dbReference type="FunFam" id="1.10.45.10:FF:000001">
    <property type="entry name" value="D-lactate dehydrogenase mitochondrial"/>
    <property type="match status" value="1"/>
</dbReference>
<dbReference type="InterPro" id="IPR004113">
    <property type="entry name" value="FAD-bd_oxidored_4_C"/>
</dbReference>